<evidence type="ECO:0000313" key="3">
    <source>
        <dbReference type="Proteomes" id="UP001187343"/>
    </source>
</evidence>
<evidence type="ECO:0000256" key="1">
    <source>
        <dbReference type="SAM" id="MobiDB-lite"/>
    </source>
</evidence>
<comment type="caution">
    <text evidence="2">The sequence shown here is derived from an EMBL/GenBank/DDBJ whole genome shotgun (WGS) entry which is preliminary data.</text>
</comment>
<evidence type="ECO:0000313" key="2">
    <source>
        <dbReference type="EMBL" id="KAK2876127.1"/>
    </source>
</evidence>
<gene>
    <name evidence="2" type="ORF">Q8A67_020223</name>
</gene>
<sequence>MGKSQREDERAAQHASPPLRRPPNEIIKNHAESLQTLPTSLLWIFTLQTVGQIPLPLNVRSLGLYTRCSPSTSPPL</sequence>
<dbReference type="Proteomes" id="UP001187343">
    <property type="component" value="Unassembled WGS sequence"/>
</dbReference>
<accession>A0AA88TNH2</accession>
<organism evidence="2 3">
    <name type="scientific">Cirrhinus molitorella</name>
    <name type="common">mud carp</name>
    <dbReference type="NCBI Taxonomy" id="172907"/>
    <lineage>
        <taxon>Eukaryota</taxon>
        <taxon>Metazoa</taxon>
        <taxon>Chordata</taxon>
        <taxon>Craniata</taxon>
        <taxon>Vertebrata</taxon>
        <taxon>Euteleostomi</taxon>
        <taxon>Actinopterygii</taxon>
        <taxon>Neopterygii</taxon>
        <taxon>Teleostei</taxon>
        <taxon>Ostariophysi</taxon>
        <taxon>Cypriniformes</taxon>
        <taxon>Cyprinidae</taxon>
        <taxon>Labeoninae</taxon>
        <taxon>Labeonini</taxon>
        <taxon>Cirrhinus</taxon>
    </lineage>
</organism>
<proteinExistence type="predicted"/>
<keyword evidence="3" id="KW-1185">Reference proteome</keyword>
<feature type="compositionally biased region" description="Basic and acidic residues" evidence="1">
    <location>
        <begin position="1"/>
        <end position="12"/>
    </location>
</feature>
<protein>
    <submittedName>
        <fullName evidence="2">Uncharacterized protein</fullName>
    </submittedName>
</protein>
<name>A0AA88TNH2_9TELE</name>
<dbReference type="AlphaFoldDB" id="A0AA88TNH2"/>
<reference evidence="2" key="1">
    <citation type="submission" date="2023-08" db="EMBL/GenBank/DDBJ databases">
        <title>Chromosome-level Genome Assembly of mud carp (Cirrhinus molitorella).</title>
        <authorList>
            <person name="Liu H."/>
        </authorList>
    </citation>
    <scope>NUCLEOTIDE SEQUENCE</scope>
    <source>
        <strain evidence="2">Prfri</strain>
        <tissue evidence="2">Muscle</tissue>
    </source>
</reference>
<feature type="region of interest" description="Disordered" evidence="1">
    <location>
        <begin position="1"/>
        <end position="24"/>
    </location>
</feature>
<dbReference type="EMBL" id="JAUYZG010000020">
    <property type="protein sequence ID" value="KAK2876127.1"/>
    <property type="molecule type" value="Genomic_DNA"/>
</dbReference>